<gene>
    <name evidence="3" type="ORF">H9Q78_12205</name>
</gene>
<dbReference type="PANTHER" id="PTHR43002">
    <property type="entry name" value="GLYCOGEN DEBRANCHING ENZYME"/>
    <property type="match status" value="1"/>
</dbReference>
<evidence type="ECO:0000256" key="1">
    <source>
        <dbReference type="SAM" id="MobiDB-lite"/>
    </source>
</evidence>
<reference evidence="3 4" key="1">
    <citation type="submission" date="2020-08" db="EMBL/GenBank/DDBJ databases">
        <authorList>
            <person name="Liu C."/>
            <person name="Sun Q."/>
        </authorList>
    </citation>
    <scope>NUCLEOTIDE SEQUENCE [LARGE SCALE GENOMIC DNA]</scope>
    <source>
        <strain evidence="3 4">NSJ-38</strain>
    </source>
</reference>
<dbReference type="KEGG" id="qdo:H9Q78_12205"/>
<dbReference type="InterPro" id="IPR006047">
    <property type="entry name" value="GH13_cat_dom"/>
</dbReference>
<organism evidence="3 4">
    <name type="scientific">Qiania dongpingensis</name>
    <dbReference type="NCBI Taxonomy" id="2763669"/>
    <lineage>
        <taxon>Bacteria</taxon>
        <taxon>Bacillati</taxon>
        <taxon>Bacillota</taxon>
        <taxon>Clostridia</taxon>
        <taxon>Lachnospirales</taxon>
        <taxon>Lachnospiraceae</taxon>
        <taxon>Qiania</taxon>
    </lineage>
</organism>
<dbReference type="Gene3D" id="2.60.40.1180">
    <property type="entry name" value="Golgi alpha-mannosidase II"/>
    <property type="match status" value="1"/>
</dbReference>
<dbReference type="RefSeq" id="WP_249302004.1">
    <property type="nucleotide sequence ID" value="NZ_CP060634.1"/>
</dbReference>
<dbReference type="Gene3D" id="3.20.20.80">
    <property type="entry name" value="Glycosidases"/>
    <property type="match status" value="2"/>
</dbReference>
<dbReference type="SUPFAM" id="SSF51445">
    <property type="entry name" value="(Trans)glycosidases"/>
    <property type="match status" value="1"/>
</dbReference>
<accession>A0A7G9G311</accession>
<dbReference type="SMART" id="SM00642">
    <property type="entry name" value="Aamy"/>
    <property type="match status" value="1"/>
</dbReference>
<evidence type="ECO:0000313" key="4">
    <source>
        <dbReference type="Proteomes" id="UP000515823"/>
    </source>
</evidence>
<dbReference type="InterPro" id="IPR013780">
    <property type="entry name" value="Glyco_hydro_b"/>
</dbReference>
<evidence type="ECO:0000259" key="2">
    <source>
        <dbReference type="SMART" id="SM00642"/>
    </source>
</evidence>
<dbReference type="EMBL" id="CP060634">
    <property type="protein sequence ID" value="QNM05193.1"/>
    <property type="molecule type" value="Genomic_DNA"/>
</dbReference>
<proteinExistence type="predicted"/>
<dbReference type="AlphaFoldDB" id="A0A7G9G311"/>
<dbReference type="GO" id="GO:0005975">
    <property type="term" value="P:carbohydrate metabolic process"/>
    <property type="evidence" value="ECO:0007669"/>
    <property type="project" value="InterPro"/>
</dbReference>
<feature type="compositionally biased region" description="Basic and acidic residues" evidence="1">
    <location>
        <begin position="611"/>
        <end position="630"/>
    </location>
</feature>
<feature type="region of interest" description="Disordered" evidence="1">
    <location>
        <begin position="608"/>
        <end position="630"/>
    </location>
</feature>
<sequence length="630" mass="71801">MDKIQVETSWVRPLPLGAQTENGRVHVAFTSETEGTARIHLYKKGREKETKSFVFPEENRMGDVRYIALSGFRPEEYEYSLSVDGKPVKDMCARLVAGRSRWGTQAEAGEPVRYGFLTEGFDWGQDKRPGYPFEDTVLYRLHVRGFTKHPSSGVRHKGTFEGILEKIPYLKGLGVTTVELQLPDEFTELPAAQSCPGPFDSGRAEGKLNYWGYGPAYCFAPKAAYGLPENTAGGVDVQFKRLVKAFHENGLEVSVELYFEPDAGTPYLLECLRHWVQEYHVDGIHIGGRFDARAVSEDPSLRGVKLFAGGWDGVCPAGKRYLADYRDDFLKDMRKLIKGDEDQLRPLIYHMKENGGGRGKVNFLANTDGFTMMDMVSYDRKHNEANGENGKDGTDYNYSWNCGVEGPTKKRRILELRKRQLRNGWVLLMLAQGIPLILAGDEWGNSQDGNNNAYCQDNAVGWVNWKKGRLNEDIYLFSRFMIQFRRRHPMLHKTGGLRSMDYLGAGCPDFSVHGEAPWYPRYENYRRQLGFLYSGKYAEGSEDEDIYVILNMHWESHVFSLPHTGVLWHLAVHTAKEEMNGFFPEPPVLEEQDSFKLEPRSIAVFVSKRSSRPEAEESERQDKNWEKAGK</sequence>
<evidence type="ECO:0000313" key="3">
    <source>
        <dbReference type="EMBL" id="QNM05193.1"/>
    </source>
</evidence>
<dbReference type="InterPro" id="IPR017853">
    <property type="entry name" value="GH"/>
</dbReference>
<feature type="domain" description="Glycosyl hydrolase family 13 catalytic" evidence="2">
    <location>
        <begin position="140"/>
        <end position="473"/>
    </location>
</feature>
<name>A0A7G9G311_9FIRM</name>
<dbReference type="Proteomes" id="UP000515823">
    <property type="component" value="Chromosome"/>
</dbReference>
<dbReference type="SUPFAM" id="SSF51011">
    <property type="entry name" value="Glycosyl hydrolase domain"/>
    <property type="match status" value="1"/>
</dbReference>
<protein>
    <submittedName>
        <fullName evidence="3">Alpha-amylase</fullName>
    </submittedName>
</protein>
<keyword evidence="4" id="KW-1185">Reference proteome</keyword>